<dbReference type="Proteomes" id="UP001304461">
    <property type="component" value="Unassembled WGS sequence"/>
</dbReference>
<sequence length="122" mass="13075">MRSPLAALCTLAAAGAALALPANPEAHAQTAWQTCRFNGRSEACLVAGGSTSFTVTYRSDGKQIEMEKVGEPWTCGQGDREECGKLLINEPSNGRTTLATYRQTASAFLVRSERGNTYTIPF</sequence>
<evidence type="ECO:0000313" key="2">
    <source>
        <dbReference type="EMBL" id="MEA5391177.1"/>
    </source>
</evidence>
<gene>
    <name evidence="2" type="ORF">VB738_07870</name>
</gene>
<accession>A0ABU5RTR1</accession>
<protein>
    <submittedName>
        <fullName evidence="2">Uncharacterized protein</fullName>
    </submittedName>
</protein>
<feature type="signal peptide" evidence="1">
    <location>
        <begin position="1"/>
        <end position="19"/>
    </location>
</feature>
<reference evidence="2 3" key="1">
    <citation type="submission" date="2023-12" db="EMBL/GenBank/DDBJ databases">
        <title>Baltic Sea Cyanobacteria.</title>
        <authorList>
            <person name="Delbaje E."/>
            <person name="Fewer D.P."/>
            <person name="Shishido T.K."/>
        </authorList>
    </citation>
    <scope>NUCLEOTIDE SEQUENCE [LARGE SCALE GENOMIC DNA]</scope>
    <source>
        <strain evidence="2 3">UHCC 0139</strain>
    </source>
</reference>
<keyword evidence="1" id="KW-0732">Signal</keyword>
<dbReference type="EMBL" id="JAYGHX010000004">
    <property type="protein sequence ID" value="MEA5391177.1"/>
    <property type="molecule type" value="Genomic_DNA"/>
</dbReference>
<organism evidence="2 3">
    <name type="scientific">Cyanobium gracile UHCC 0139</name>
    <dbReference type="NCBI Taxonomy" id="3110308"/>
    <lineage>
        <taxon>Bacteria</taxon>
        <taxon>Bacillati</taxon>
        <taxon>Cyanobacteriota</taxon>
        <taxon>Cyanophyceae</taxon>
        <taxon>Synechococcales</taxon>
        <taxon>Prochlorococcaceae</taxon>
        <taxon>Cyanobium</taxon>
    </lineage>
</organism>
<name>A0ABU5RTR1_9CYAN</name>
<dbReference type="RefSeq" id="WP_323305223.1">
    <property type="nucleotide sequence ID" value="NZ_JAYGHX010000004.1"/>
</dbReference>
<evidence type="ECO:0000313" key="3">
    <source>
        <dbReference type="Proteomes" id="UP001304461"/>
    </source>
</evidence>
<comment type="caution">
    <text evidence="2">The sequence shown here is derived from an EMBL/GenBank/DDBJ whole genome shotgun (WGS) entry which is preliminary data.</text>
</comment>
<proteinExistence type="predicted"/>
<keyword evidence="3" id="KW-1185">Reference proteome</keyword>
<evidence type="ECO:0000256" key="1">
    <source>
        <dbReference type="SAM" id="SignalP"/>
    </source>
</evidence>
<feature type="chain" id="PRO_5046040704" evidence="1">
    <location>
        <begin position="20"/>
        <end position="122"/>
    </location>
</feature>